<evidence type="ECO:0000256" key="7">
    <source>
        <dbReference type="ARBA" id="ARBA00022989"/>
    </source>
</evidence>
<feature type="domain" description="Fibronectin type-III" evidence="18">
    <location>
        <begin position="635"/>
        <end position="727"/>
    </location>
</feature>
<dbReference type="PRINTS" id="PR00109">
    <property type="entry name" value="TYRKINASE"/>
</dbReference>
<feature type="chain" id="PRO_5047318619" description="receptor protein-tyrosine kinase" evidence="15">
    <location>
        <begin position="17"/>
        <end position="1230"/>
    </location>
</feature>
<comment type="caution">
    <text evidence="12">Lacks conserved residue(s) required for the propagation of feature annotation.</text>
</comment>
<dbReference type="InterPro" id="IPR013111">
    <property type="entry name" value="EGF_extracell"/>
</dbReference>
<dbReference type="Gene3D" id="2.60.40.10">
    <property type="entry name" value="Immunoglobulins"/>
    <property type="match status" value="5"/>
</dbReference>
<dbReference type="InterPro" id="IPR013783">
    <property type="entry name" value="Ig-like_fold"/>
</dbReference>
<keyword evidence="19" id="KW-1185">Reference proteome</keyword>
<evidence type="ECO:0000256" key="3">
    <source>
        <dbReference type="ARBA" id="ARBA00022679"/>
    </source>
</evidence>
<dbReference type="GeneID" id="100375286"/>
<dbReference type="PROSITE" id="PS00109">
    <property type="entry name" value="PROTEIN_KINASE_TYR"/>
    <property type="match status" value="1"/>
</dbReference>
<gene>
    <name evidence="20" type="primary">LOC100375286</name>
</gene>
<evidence type="ECO:0000256" key="6">
    <source>
        <dbReference type="ARBA" id="ARBA00022777"/>
    </source>
</evidence>
<dbReference type="InterPro" id="IPR050122">
    <property type="entry name" value="RTK"/>
</dbReference>
<reference evidence="20" key="1">
    <citation type="submission" date="2025-08" db="UniProtKB">
        <authorList>
            <consortium name="RefSeq"/>
        </authorList>
    </citation>
    <scope>IDENTIFICATION</scope>
    <source>
        <tissue evidence="20">Testes</tissue>
    </source>
</reference>
<feature type="disulfide bond" evidence="12">
    <location>
        <begin position="240"/>
        <end position="249"/>
    </location>
</feature>
<name>A0ABM0GVE7_SACKO</name>
<feature type="disulfide bond" evidence="12">
    <location>
        <begin position="328"/>
        <end position="337"/>
    </location>
</feature>
<feature type="signal peptide" evidence="15">
    <location>
        <begin position="1"/>
        <end position="16"/>
    </location>
</feature>
<comment type="subcellular location">
    <subcellularLocation>
        <location evidence="1">Membrane</location>
        <topology evidence="1">Single-pass membrane protein</topology>
    </subcellularLocation>
</comment>
<sequence>MFRLFVLSCYVSFAFGRLTFVNFSPVVQSTDETHLYCLDTKRLIPLSNLTIERALDTGNGDGLPSPAIISNNKLKTNWGRETGDGRFGVFRCSGGAPEDTVVTMKMFRSDIAVLEPQYLSITVSVGDSLDIKMTKTQPIASNNPIKWRLNGIPFDFPSPSAGLENPGDVDNYVYHVDHVSSYEGGIYEAHPLDNRSHGALTRVVVRACQAGSWNPPNCDRTCPQCNNGGVCHDTAGKCVCPPGFMGPTCSTECGANKYGEQCDLECDADGCRKYQFCLPDPYGCSCATGWKGIQCDQPCELGTYGPDCKLSCQCQNGGSCDRYRGCECVGGWSGPTCESQELYAPNALNPPALKEAGTTSLRIDPFVEPYSGDGPITNVVLWYKKTTVNSWSDISIPDTDYDDFTLGGLESDTEYQLKIRLTGPTLLGRPGPILRAKTSCQALSVPSDVVLDVEGSTSIRVTWSAFAGQDIVGYKLVYGKSGNSNFSIIRVSDPSQLSFVINNLTPYTEYVFAVAGVNCAGDGTPSALQAAMTEQDAPGPVQYLQLTSHSKDTIIARWEVPLQKNGIIRYYELALYENDVLTRDRIGRTTVDTNMILPGLHPYYLYRVVVWAVTVTKGDTAEAEVRTSQDAPSGPPQNLIVSHATRDSITYEWQPPILSEQNGIITRYEYTFRNANGGSRTMRYTSDTTVTMNNLVPNTPYSFKVKAFTTVGGGPDSDELIKSTLEVSAVTTAKTMTTTAESVVTHVATARTRKGTAVTKKAQRGKSSEAPYKFLTTAMSPKSGGLFDINSSITSAVIIVIGVIAAITLILLLGCAVGFVVYTRKRRERKLRRQSLAENSVQLSEIQRQPSQNNDYREGDPGDNAQQQSSSGMACSVAADTSGMIVPAHLDFWRIPWDKILFEDRIIAEGNFGIVMKATIKQDDHDVIDVALKVLKDGATDSDKKDFIGELEIMCKVGKHPNIVNLIGACERGGILYVATEFARYGNLLNILRVSRVLETDPNYARKTNMASTYSAEQLLGFAADVALGMTHLSEKGCVHRDLAARNILIYDNFVAKVADFGLSRSDEVYVKMTAGRLPVRWMAIESLNFSVYTTKSDVWSFGILLWEIITLGGTPYPGLTCAELYQQLPRKYRMPKPLNCEAPVYEIMRQCWRERPYDRPDFGQLYMALKKLIQDAKPYVNMEIGDNFEYANINISEETEHATPATVIESNEVDETKRLLSNDTCAANV</sequence>
<dbReference type="PANTHER" id="PTHR24416:SF613">
    <property type="entry name" value="RECEPTOR PROTEIN-TYROSINE KINASE"/>
    <property type="match status" value="1"/>
</dbReference>
<evidence type="ECO:0000313" key="19">
    <source>
        <dbReference type="Proteomes" id="UP000694865"/>
    </source>
</evidence>
<feature type="domain" description="EGF-like" evidence="17">
    <location>
        <begin position="304"/>
        <end position="338"/>
    </location>
</feature>
<feature type="region of interest" description="Disordered" evidence="13">
    <location>
        <begin position="842"/>
        <end position="872"/>
    </location>
</feature>
<dbReference type="Gene3D" id="2.170.300.10">
    <property type="entry name" value="Tie2 ligand-binding domain superfamily"/>
    <property type="match status" value="1"/>
</dbReference>
<keyword evidence="12" id="KW-0245">EGF-like domain</keyword>
<dbReference type="InterPro" id="IPR020635">
    <property type="entry name" value="Tyr_kinase_cat_dom"/>
</dbReference>
<keyword evidence="8 14" id="KW-0472">Membrane</keyword>
<evidence type="ECO:0000259" key="17">
    <source>
        <dbReference type="PROSITE" id="PS50026"/>
    </source>
</evidence>
<evidence type="ECO:0000256" key="15">
    <source>
        <dbReference type="SAM" id="SignalP"/>
    </source>
</evidence>
<dbReference type="PROSITE" id="PS01186">
    <property type="entry name" value="EGF_2"/>
    <property type="match status" value="1"/>
</dbReference>
<keyword evidence="10" id="KW-0675">Receptor</keyword>
<dbReference type="PROSITE" id="PS50853">
    <property type="entry name" value="FN3"/>
    <property type="match status" value="4"/>
</dbReference>
<feature type="domain" description="EGF-like" evidence="17">
    <location>
        <begin position="214"/>
        <end position="250"/>
    </location>
</feature>
<evidence type="ECO:0000256" key="5">
    <source>
        <dbReference type="ARBA" id="ARBA00022737"/>
    </source>
</evidence>
<dbReference type="PROSITE" id="PS00022">
    <property type="entry name" value="EGF_1"/>
    <property type="match status" value="3"/>
</dbReference>
<keyword evidence="11" id="KW-0325">Glycoprotein</keyword>
<keyword evidence="3" id="KW-0808">Transferase</keyword>
<dbReference type="PROSITE" id="PS50011">
    <property type="entry name" value="PROTEIN_KINASE_DOM"/>
    <property type="match status" value="1"/>
</dbReference>
<dbReference type="SMART" id="SM00219">
    <property type="entry name" value="TyrKc"/>
    <property type="match status" value="1"/>
</dbReference>
<feature type="domain" description="Fibronectin type-III" evidence="18">
    <location>
        <begin position="445"/>
        <end position="536"/>
    </location>
</feature>
<evidence type="ECO:0000256" key="8">
    <source>
        <dbReference type="ARBA" id="ARBA00023136"/>
    </source>
</evidence>
<keyword evidence="7 14" id="KW-1133">Transmembrane helix</keyword>
<dbReference type="SUPFAM" id="SSF49265">
    <property type="entry name" value="Fibronectin type III"/>
    <property type="match status" value="2"/>
</dbReference>
<dbReference type="InterPro" id="IPR036116">
    <property type="entry name" value="FN3_sf"/>
</dbReference>
<evidence type="ECO:0000256" key="12">
    <source>
        <dbReference type="PROSITE-ProRule" id="PRU00076"/>
    </source>
</evidence>
<evidence type="ECO:0000256" key="13">
    <source>
        <dbReference type="SAM" id="MobiDB-lite"/>
    </source>
</evidence>
<dbReference type="SUPFAM" id="SSF56112">
    <property type="entry name" value="Protein kinase-like (PK-like)"/>
    <property type="match status" value="1"/>
</dbReference>
<dbReference type="CDD" id="cd00054">
    <property type="entry name" value="EGF_CA"/>
    <property type="match status" value="2"/>
</dbReference>
<dbReference type="Gene3D" id="1.10.510.10">
    <property type="entry name" value="Transferase(Phosphotransferase) domain 1"/>
    <property type="match status" value="1"/>
</dbReference>
<evidence type="ECO:0000256" key="2">
    <source>
        <dbReference type="ARBA" id="ARBA00011902"/>
    </source>
</evidence>
<dbReference type="InterPro" id="IPR011009">
    <property type="entry name" value="Kinase-like_dom_sf"/>
</dbReference>
<keyword evidence="9 12" id="KW-1015">Disulfide bond</keyword>
<evidence type="ECO:0000259" key="18">
    <source>
        <dbReference type="PROSITE" id="PS50853"/>
    </source>
</evidence>
<dbReference type="CDD" id="cd00063">
    <property type="entry name" value="FN3"/>
    <property type="match status" value="4"/>
</dbReference>
<dbReference type="Pfam" id="PF07714">
    <property type="entry name" value="PK_Tyr_Ser-Thr"/>
    <property type="match status" value="1"/>
</dbReference>
<dbReference type="Pfam" id="PF00041">
    <property type="entry name" value="fn3"/>
    <property type="match status" value="3"/>
</dbReference>
<dbReference type="Gene3D" id="3.30.200.20">
    <property type="entry name" value="Phosphorylase Kinase, domain 1"/>
    <property type="match status" value="1"/>
</dbReference>
<evidence type="ECO:0000256" key="1">
    <source>
        <dbReference type="ARBA" id="ARBA00004167"/>
    </source>
</evidence>
<dbReference type="InterPro" id="IPR003961">
    <property type="entry name" value="FN3_dom"/>
</dbReference>
<dbReference type="InterPro" id="IPR000742">
    <property type="entry name" value="EGF"/>
</dbReference>
<dbReference type="InterPro" id="IPR008266">
    <property type="entry name" value="Tyr_kinase_AS"/>
</dbReference>
<accession>A0ABM0GVE7</accession>
<feature type="domain" description="Protein kinase" evidence="16">
    <location>
        <begin position="901"/>
        <end position="1181"/>
    </location>
</feature>
<proteinExistence type="predicted"/>
<feature type="transmembrane region" description="Helical" evidence="14">
    <location>
        <begin position="796"/>
        <end position="823"/>
    </location>
</feature>
<evidence type="ECO:0000313" key="20">
    <source>
        <dbReference type="RefSeq" id="XP_002738152.2"/>
    </source>
</evidence>
<evidence type="ECO:0000256" key="14">
    <source>
        <dbReference type="SAM" id="Phobius"/>
    </source>
</evidence>
<keyword evidence="5" id="KW-0677">Repeat</keyword>
<evidence type="ECO:0000256" key="9">
    <source>
        <dbReference type="ARBA" id="ARBA00023157"/>
    </source>
</evidence>
<evidence type="ECO:0000256" key="11">
    <source>
        <dbReference type="ARBA" id="ARBA00023180"/>
    </source>
</evidence>
<feature type="compositionally biased region" description="Polar residues" evidence="13">
    <location>
        <begin position="842"/>
        <end position="854"/>
    </location>
</feature>
<dbReference type="Proteomes" id="UP000694865">
    <property type="component" value="Unplaced"/>
</dbReference>
<dbReference type="Pfam" id="PF07974">
    <property type="entry name" value="EGF_2"/>
    <property type="match status" value="1"/>
</dbReference>
<evidence type="ECO:0000259" key="16">
    <source>
        <dbReference type="PROSITE" id="PS50011"/>
    </source>
</evidence>
<dbReference type="SMART" id="SM00060">
    <property type="entry name" value="FN3"/>
    <property type="match status" value="4"/>
</dbReference>
<organism evidence="19 20">
    <name type="scientific">Saccoglossus kowalevskii</name>
    <name type="common">Acorn worm</name>
    <dbReference type="NCBI Taxonomy" id="10224"/>
    <lineage>
        <taxon>Eukaryota</taxon>
        <taxon>Metazoa</taxon>
        <taxon>Hemichordata</taxon>
        <taxon>Enteropneusta</taxon>
        <taxon>Harrimaniidae</taxon>
        <taxon>Saccoglossus</taxon>
    </lineage>
</organism>
<dbReference type="PROSITE" id="PS50026">
    <property type="entry name" value="EGF_3"/>
    <property type="match status" value="2"/>
</dbReference>
<keyword evidence="4 14" id="KW-0812">Transmembrane</keyword>
<dbReference type="PANTHER" id="PTHR24416">
    <property type="entry name" value="TYROSINE-PROTEIN KINASE RECEPTOR"/>
    <property type="match status" value="1"/>
</dbReference>
<keyword evidence="15" id="KW-0732">Signal</keyword>
<dbReference type="InterPro" id="IPR000719">
    <property type="entry name" value="Prot_kinase_dom"/>
</dbReference>
<dbReference type="RefSeq" id="XP_002738152.2">
    <property type="nucleotide sequence ID" value="XM_002738106.2"/>
</dbReference>
<feature type="domain" description="Fibronectin type-III" evidence="18">
    <location>
        <begin position="537"/>
        <end position="631"/>
    </location>
</feature>
<dbReference type="SMART" id="SM00181">
    <property type="entry name" value="EGF"/>
    <property type="match status" value="3"/>
</dbReference>
<keyword evidence="6" id="KW-0418">Kinase</keyword>
<protein>
    <recommendedName>
        <fullName evidence="2">receptor protein-tyrosine kinase</fullName>
        <ecNumber evidence="2">2.7.10.1</ecNumber>
    </recommendedName>
</protein>
<evidence type="ECO:0000256" key="10">
    <source>
        <dbReference type="ARBA" id="ARBA00023170"/>
    </source>
</evidence>
<dbReference type="EC" id="2.7.10.1" evidence="2"/>
<dbReference type="InterPro" id="IPR001245">
    <property type="entry name" value="Ser-Thr/Tyr_kinase_cat_dom"/>
</dbReference>
<feature type="domain" description="Fibronectin type-III" evidence="18">
    <location>
        <begin position="344"/>
        <end position="442"/>
    </location>
</feature>
<evidence type="ECO:0000256" key="4">
    <source>
        <dbReference type="ARBA" id="ARBA00022692"/>
    </source>
</evidence>